<reference evidence="2 3" key="1">
    <citation type="submission" date="2019-02" db="EMBL/GenBank/DDBJ databases">
        <title>Genome sequences of Aliivibrio finisterrensis strains from farmed Atlantic salmon.</title>
        <authorList>
            <person name="Bowman J.P."/>
        </authorList>
    </citation>
    <scope>NUCLEOTIDE SEQUENCE [LARGE SCALE GENOMIC DNA]</scope>
    <source>
        <strain evidence="2 3">A21</strain>
    </source>
</reference>
<dbReference type="InterPro" id="IPR009826">
    <property type="entry name" value="DNA_circ_N"/>
</dbReference>
<name>A0ABY0I2J8_9GAMM</name>
<accession>A0ABY0I2J8</accession>
<evidence type="ECO:0000313" key="2">
    <source>
        <dbReference type="EMBL" id="RYU62206.1"/>
    </source>
</evidence>
<proteinExistence type="predicted"/>
<feature type="domain" description="DNA circulation N-terminal" evidence="1">
    <location>
        <begin position="6"/>
        <end position="90"/>
    </location>
</feature>
<dbReference type="Pfam" id="PF07157">
    <property type="entry name" value="DNA_circ_N"/>
    <property type="match status" value="1"/>
</dbReference>
<keyword evidence="3" id="KW-1185">Reference proteome</keyword>
<protein>
    <recommendedName>
        <fullName evidence="1">DNA circulation N-terminal domain-containing protein</fullName>
    </recommendedName>
</protein>
<evidence type="ECO:0000259" key="1">
    <source>
        <dbReference type="Pfam" id="PF07157"/>
    </source>
</evidence>
<dbReference type="EMBL" id="SEZN01000037">
    <property type="protein sequence ID" value="RYU62206.1"/>
    <property type="molecule type" value="Genomic_DNA"/>
</dbReference>
<dbReference type="RefSeq" id="WP_130048959.1">
    <property type="nucleotide sequence ID" value="NZ_SEZN01000037.1"/>
</dbReference>
<gene>
    <name evidence="2" type="ORF">ERW53_16840</name>
</gene>
<comment type="caution">
    <text evidence="2">The sequence shown here is derived from an EMBL/GenBank/DDBJ whole genome shotgun (WGS) entry which is preliminary data.</text>
</comment>
<dbReference type="Proteomes" id="UP000294166">
    <property type="component" value="Unassembled WGS sequence"/>
</dbReference>
<sequence>MWERKYEQGRWNGLALNILSTTIDGGKRLHISEIPYADLPTIKVMGSAASSFALEVVMVGAHSLVDANALLANLDKTPKGELEHPWLGELPLVFETYSQKIDTKLGLVTLSLSFVRGGELPALSSIVTSGVVFDASVQSDEVIAVSSTTFATDVDAASVSDMETLRARFTGLVTSLQGVASRLSIPSQTLSQLNQELNSALVAISSIANAPMQFAEQLSKTIKSVAKAVRSEGKNVSVSASSSSRLASEAIDNSRMAQASMLELIDHDVPSAHFNVQLVVAAVLMNKDIAELTQRDGFDVVQSSTQPLFILNDLHRITSEMEARIGDATRVSTLESLELFNALVVLKDGIGAQVGKVTKGSVPTRHKTLPRPVPALTLAYQCHSNAELVVALNPAQHPLFLCDVVAIEVAS</sequence>
<evidence type="ECO:0000313" key="3">
    <source>
        <dbReference type="Proteomes" id="UP000294166"/>
    </source>
</evidence>
<organism evidence="2 3">
    <name type="scientific">Aliivibrio finisterrensis</name>
    <dbReference type="NCBI Taxonomy" id="511998"/>
    <lineage>
        <taxon>Bacteria</taxon>
        <taxon>Pseudomonadati</taxon>
        <taxon>Pseudomonadota</taxon>
        <taxon>Gammaproteobacteria</taxon>
        <taxon>Vibrionales</taxon>
        <taxon>Vibrionaceae</taxon>
        <taxon>Aliivibrio</taxon>
    </lineage>
</organism>